<accession>A0ABY5VTB6</accession>
<sequence length="180" mass="18410">MKFEGRRGLTVTALACAAGAAVVLFAATRGWQEVLTQRVAPLPPITSHRSGADLAPWLPALGAVSLAGAGALLATRGVVRAVVGALLALSGVGIAVAALVTLGQDVIVVWPLLCAVAAVVVAAAGVVTIRFGRTWPEMGARYERPKTTTEQGAPKRPASQAELWDALDRGEDPTTRDGGA</sequence>
<reference evidence="3" key="2">
    <citation type="submission" date="2022-09" db="EMBL/GenBank/DDBJ databases">
        <title>Biosynthetic gene clusters of Dactylosporangioum fulvum.</title>
        <authorList>
            <person name="Caradec T."/>
        </authorList>
    </citation>
    <scope>NUCLEOTIDE SEQUENCE</scope>
    <source>
        <strain evidence="3">NRRL B-16292</strain>
    </source>
</reference>
<protein>
    <submittedName>
        <fullName evidence="3">Trp biosynthesis-associated membrane protein</fullName>
    </submittedName>
</protein>
<dbReference type="RefSeq" id="WP_259858771.1">
    <property type="nucleotide sequence ID" value="NZ_BAAAST010000028.1"/>
</dbReference>
<name>A0ABY5VTB6_9ACTN</name>
<evidence type="ECO:0000313" key="4">
    <source>
        <dbReference type="Proteomes" id="UP001059617"/>
    </source>
</evidence>
<keyword evidence="2" id="KW-0472">Membrane</keyword>
<feature type="compositionally biased region" description="Basic and acidic residues" evidence="1">
    <location>
        <begin position="166"/>
        <end position="180"/>
    </location>
</feature>
<gene>
    <name evidence="3" type="ORF">Dfulv_38690</name>
</gene>
<dbReference type="InterPro" id="IPR019051">
    <property type="entry name" value="Trp_biosyn_TM_oprn/chp"/>
</dbReference>
<feature type="transmembrane region" description="Helical" evidence="2">
    <location>
        <begin position="108"/>
        <end position="131"/>
    </location>
</feature>
<dbReference type="Pfam" id="PF09534">
    <property type="entry name" value="Trp_oprn_chp"/>
    <property type="match status" value="2"/>
</dbReference>
<organism evidence="3 4">
    <name type="scientific">Dactylosporangium fulvum</name>
    <dbReference type="NCBI Taxonomy" id="53359"/>
    <lineage>
        <taxon>Bacteria</taxon>
        <taxon>Bacillati</taxon>
        <taxon>Actinomycetota</taxon>
        <taxon>Actinomycetes</taxon>
        <taxon>Micromonosporales</taxon>
        <taxon>Micromonosporaceae</taxon>
        <taxon>Dactylosporangium</taxon>
    </lineage>
</organism>
<dbReference type="Proteomes" id="UP001059617">
    <property type="component" value="Chromosome"/>
</dbReference>
<evidence type="ECO:0000313" key="3">
    <source>
        <dbReference type="EMBL" id="UWP81008.1"/>
    </source>
</evidence>
<reference evidence="3" key="1">
    <citation type="submission" date="2021-04" db="EMBL/GenBank/DDBJ databases">
        <authorList>
            <person name="Hartkoorn R.C."/>
            <person name="Beaudoing E."/>
            <person name="Hot D."/>
        </authorList>
    </citation>
    <scope>NUCLEOTIDE SEQUENCE</scope>
    <source>
        <strain evidence="3">NRRL B-16292</strain>
    </source>
</reference>
<evidence type="ECO:0000256" key="2">
    <source>
        <dbReference type="SAM" id="Phobius"/>
    </source>
</evidence>
<keyword evidence="2" id="KW-0812">Transmembrane</keyword>
<evidence type="ECO:0000256" key="1">
    <source>
        <dbReference type="SAM" id="MobiDB-lite"/>
    </source>
</evidence>
<feature type="region of interest" description="Disordered" evidence="1">
    <location>
        <begin position="142"/>
        <end position="180"/>
    </location>
</feature>
<keyword evidence="4" id="KW-1185">Reference proteome</keyword>
<feature type="transmembrane region" description="Helical" evidence="2">
    <location>
        <begin position="81"/>
        <end position="102"/>
    </location>
</feature>
<proteinExistence type="predicted"/>
<feature type="transmembrane region" description="Helical" evidence="2">
    <location>
        <begin position="54"/>
        <end position="74"/>
    </location>
</feature>
<keyword evidence="2" id="KW-1133">Transmembrane helix</keyword>
<dbReference type="EMBL" id="CP073720">
    <property type="protein sequence ID" value="UWP81008.1"/>
    <property type="molecule type" value="Genomic_DNA"/>
</dbReference>